<dbReference type="Proteomes" id="UP001183176">
    <property type="component" value="Unassembled WGS sequence"/>
</dbReference>
<evidence type="ECO:0000313" key="2">
    <source>
        <dbReference type="Proteomes" id="UP001183176"/>
    </source>
</evidence>
<name>A0ABU2JGY8_9ACTN</name>
<evidence type="ECO:0008006" key="3">
    <source>
        <dbReference type="Google" id="ProtNLM"/>
    </source>
</evidence>
<dbReference type="RefSeq" id="WP_311425396.1">
    <property type="nucleotide sequence ID" value="NZ_JAVREH010000081.1"/>
</dbReference>
<dbReference type="EMBL" id="JAVREH010000081">
    <property type="protein sequence ID" value="MDT0264255.1"/>
    <property type="molecule type" value="Genomic_DNA"/>
</dbReference>
<evidence type="ECO:0000313" key="1">
    <source>
        <dbReference type="EMBL" id="MDT0264255.1"/>
    </source>
</evidence>
<comment type="caution">
    <text evidence="1">The sequence shown here is derived from an EMBL/GenBank/DDBJ whole genome shotgun (WGS) entry which is preliminary data.</text>
</comment>
<sequence length="121" mass="13590">MSRWTSADLAAEVAAGIAESMSASTVRRILTKDAIKPWQYRSWISVRDPNFQAKAARVLELYQRRHDGRALGDDEYVISSEEKTSIQARCRCHPTMPPGHARPMRVEHDHDRGGALAYLAA</sequence>
<keyword evidence="2" id="KW-1185">Reference proteome</keyword>
<organism evidence="1 2">
    <name type="scientific">Jatrophihabitans lederbergiae</name>
    <dbReference type="NCBI Taxonomy" id="3075547"/>
    <lineage>
        <taxon>Bacteria</taxon>
        <taxon>Bacillati</taxon>
        <taxon>Actinomycetota</taxon>
        <taxon>Actinomycetes</taxon>
        <taxon>Jatrophihabitantales</taxon>
        <taxon>Jatrophihabitantaceae</taxon>
        <taxon>Jatrophihabitans</taxon>
    </lineage>
</organism>
<reference evidence="2" key="1">
    <citation type="submission" date="2023-07" db="EMBL/GenBank/DDBJ databases">
        <title>30 novel species of actinomycetes from the DSMZ collection.</title>
        <authorList>
            <person name="Nouioui I."/>
        </authorList>
    </citation>
    <scope>NUCLEOTIDE SEQUENCE [LARGE SCALE GENOMIC DNA]</scope>
    <source>
        <strain evidence="2">DSM 44399</strain>
    </source>
</reference>
<accession>A0ABU2JGY8</accession>
<protein>
    <recommendedName>
        <fullName evidence="3">Transposase</fullName>
    </recommendedName>
</protein>
<proteinExistence type="predicted"/>
<gene>
    <name evidence="1" type="ORF">RM423_23080</name>
</gene>